<protein>
    <submittedName>
        <fullName evidence="7">ABC transporter substrate-binding protein</fullName>
    </submittedName>
</protein>
<evidence type="ECO:0000256" key="6">
    <source>
        <dbReference type="SAM" id="SignalP"/>
    </source>
</evidence>
<keyword evidence="5" id="KW-0449">Lipoprotein</keyword>
<gene>
    <name evidence="7" type="ORF">ACFPM4_15460</name>
</gene>
<dbReference type="Proteomes" id="UP001596147">
    <property type="component" value="Unassembled WGS sequence"/>
</dbReference>
<evidence type="ECO:0000313" key="7">
    <source>
        <dbReference type="EMBL" id="MFC5466130.1"/>
    </source>
</evidence>
<dbReference type="Pfam" id="PF01547">
    <property type="entry name" value="SBP_bac_1"/>
    <property type="match status" value="1"/>
</dbReference>
<keyword evidence="1" id="KW-1003">Cell membrane</keyword>
<dbReference type="EMBL" id="JBHSMC010000020">
    <property type="protein sequence ID" value="MFC5466130.1"/>
    <property type="molecule type" value="Genomic_DNA"/>
</dbReference>
<keyword evidence="3" id="KW-0472">Membrane</keyword>
<evidence type="ECO:0000256" key="1">
    <source>
        <dbReference type="ARBA" id="ARBA00022475"/>
    </source>
</evidence>
<dbReference type="PROSITE" id="PS51257">
    <property type="entry name" value="PROKAR_LIPOPROTEIN"/>
    <property type="match status" value="1"/>
</dbReference>
<proteinExistence type="predicted"/>
<keyword evidence="8" id="KW-1185">Reference proteome</keyword>
<keyword evidence="2 6" id="KW-0732">Signal</keyword>
<feature type="chain" id="PRO_5046281119" evidence="6">
    <location>
        <begin position="20"/>
        <end position="450"/>
    </location>
</feature>
<feature type="signal peptide" evidence="6">
    <location>
        <begin position="1"/>
        <end position="19"/>
    </location>
</feature>
<accession>A0ABW0LJR9</accession>
<dbReference type="InterPro" id="IPR006059">
    <property type="entry name" value="SBP"/>
</dbReference>
<evidence type="ECO:0000256" key="3">
    <source>
        <dbReference type="ARBA" id="ARBA00023136"/>
    </source>
</evidence>
<dbReference type="PANTHER" id="PTHR43649">
    <property type="entry name" value="ARABINOSE-BINDING PROTEIN-RELATED"/>
    <property type="match status" value="1"/>
</dbReference>
<dbReference type="Gene3D" id="3.40.190.10">
    <property type="entry name" value="Periplasmic binding protein-like II"/>
    <property type="match status" value="1"/>
</dbReference>
<dbReference type="RefSeq" id="WP_382353648.1">
    <property type="nucleotide sequence ID" value="NZ_JBHSMC010000020.1"/>
</dbReference>
<keyword evidence="4" id="KW-0564">Palmitate</keyword>
<comment type="caution">
    <text evidence="7">The sequence shown here is derived from an EMBL/GenBank/DDBJ whole genome shotgun (WGS) entry which is preliminary data.</text>
</comment>
<evidence type="ECO:0000313" key="8">
    <source>
        <dbReference type="Proteomes" id="UP001596147"/>
    </source>
</evidence>
<sequence>MKKKYSFMVMMLFFVILFAACSNKGASTGDNNNDGEKEKKNERLFEIDASLEGEITFWTFTPDIYIDIVKGFNKDYPNIKVKVVGMEGLENQLQTTLAAGTGAPDVSQVEQGSFARFSTNYLLEDLLQPPYNAGQYKEYLTDYNWERWHSVDGKRLLGMPWDVTPGIFYYREDIYEQMGLPSDPEELVEFLQSEENVLDAAQTLAANDIYMWDWRDLPAVQYGDSLGYFDSDYNWTRNTDRMAELFDLVKSGIQLGWAPQICGLCSDEGRQLMMQGKIASLAGGSFLARELANVLPEQSGQWRATRLPLDVNAGLGGSSFVIPAQGKNKELAWAFVQWMTLSEEAWKVFVEHSVQPSYTHITALPWYQELTNEYLGGQQDYKLYSSLEGNIPVKRMTPLDGSAWTIFIDSLNESINNNIDSKTILNQIETDVMKELGSEIEKLKEELSKY</sequence>
<dbReference type="SUPFAM" id="SSF53850">
    <property type="entry name" value="Periplasmic binding protein-like II"/>
    <property type="match status" value="1"/>
</dbReference>
<dbReference type="InterPro" id="IPR050490">
    <property type="entry name" value="Bact_solute-bd_prot1"/>
</dbReference>
<reference evidence="8" key="1">
    <citation type="journal article" date="2019" name="Int. J. Syst. Evol. Microbiol.">
        <title>The Global Catalogue of Microorganisms (GCM) 10K type strain sequencing project: providing services to taxonomists for standard genome sequencing and annotation.</title>
        <authorList>
            <consortium name="The Broad Institute Genomics Platform"/>
            <consortium name="The Broad Institute Genome Sequencing Center for Infectious Disease"/>
            <person name="Wu L."/>
            <person name="Ma J."/>
        </authorList>
    </citation>
    <scope>NUCLEOTIDE SEQUENCE [LARGE SCALE GENOMIC DNA]</scope>
    <source>
        <strain evidence="8">CGMCC 1.12237</strain>
    </source>
</reference>
<evidence type="ECO:0000256" key="4">
    <source>
        <dbReference type="ARBA" id="ARBA00023139"/>
    </source>
</evidence>
<dbReference type="PANTHER" id="PTHR43649:SF33">
    <property type="entry name" value="POLYGALACTURONAN_RHAMNOGALACTURONAN-BINDING PROTEIN YTCQ"/>
    <property type="match status" value="1"/>
</dbReference>
<evidence type="ECO:0000256" key="2">
    <source>
        <dbReference type="ARBA" id="ARBA00022729"/>
    </source>
</evidence>
<name>A0ABW0LJR9_9BACI</name>
<organism evidence="7 8">
    <name type="scientific">Lederbergia graminis</name>
    <dbReference type="NCBI Taxonomy" id="735518"/>
    <lineage>
        <taxon>Bacteria</taxon>
        <taxon>Bacillati</taxon>
        <taxon>Bacillota</taxon>
        <taxon>Bacilli</taxon>
        <taxon>Bacillales</taxon>
        <taxon>Bacillaceae</taxon>
        <taxon>Lederbergia</taxon>
    </lineage>
</organism>
<evidence type="ECO:0000256" key="5">
    <source>
        <dbReference type="ARBA" id="ARBA00023288"/>
    </source>
</evidence>